<proteinExistence type="predicted"/>
<dbReference type="Proteomes" id="UP000001022">
    <property type="component" value="Chromosome"/>
</dbReference>
<dbReference type="HOGENOM" id="CLU_3080429_0_0_6"/>
<dbReference type="AlphaFoldDB" id="Q7VPB9"/>
<sequence>MPVLISVFPVVISPVLRNMRAIHQLITNLSQSVYLSPLVVDKIVIDADNQGV</sequence>
<dbReference type="EMBL" id="AE017143">
    <property type="protein sequence ID" value="AAP95163.1"/>
    <property type="molecule type" value="Genomic_DNA"/>
</dbReference>
<dbReference type="KEGG" id="hdu:HD_0170"/>
<keyword evidence="2" id="KW-1185">Reference proteome</keyword>
<accession>Q7VPB9</accession>
<gene>
    <name evidence="1" type="ordered locus">HD_0170</name>
</gene>
<dbReference type="STRING" id="233412.HD_0170"/>
<reference evidence="2" key="1">
    <citation type="submission" date="2003-06" db="EMBL/GenBank/DDBJ databases">
        <title>The complete genome sequence of Haemophilus ducreyi.</title>
        <authorList>
            <person name="Munson R.S. Jr."/>
            <person name="Ray W.C."/>
            <person name="Mahairas G."/>
            <person name="Sabo P."/>
            <person name="Mungur R."/>
            <person name="Johnson L."/>
            <person name="Nguyen D."/>
            <person name="Wang J."/>
            <person name="Forst C."/>
            <person name="Hood L."/>
        </authorList>
    </citation>
    <scope>NUCLEOTIDE SEQUENCE [LARGE SCALE GENOMIC DNA]</scope>
    <source>
        <strain evidence="2">35000HP / ATCC 700724</strain>
    </source>
</reference>
<protein>
    <submittedName>
        <fullName evidence="1">Uncharacterized protein</fullName>
    </submittedName>
</protein>
<evidence type="ECO:0000313" key="1">
    <source>
        <dbReference type="EMBL" id="AAP95163.1"/>
    </source>
</evidence>
<name>Q7VPB9_HAEDU</name>
<evidence type="ECO:0000313" key="2">
    <source>
        <dbReference type="Proteomes" id="UP000001022"/>
    </source>
</evidence>
<organism evidence="1 2">
    <name type="scientific">Haemophilus ducreyi (strain 35000HP / ATCC 700724)</name>
    <dbReference type="NCBI Taxonomy" id="233412"/>
    <lineage>
        <taxon>Bacteria</taxon>
        <taxon>Pseudomonadati</taxon>
        <taxon>Pseudomonadota</taxon>
        <taxon>Gammaproteobacteria</taxon>
        <taxon>Pasteurellales</taxon>
        <taxon>Pasteurellaceae</taxon>
        <taxon>Haemophilus</taxon>
    </lineage>
</organism>